<comment type="caution">
    <text evidence="2">The sequence shown here is derived from an EMBL/GenBank/DDBJ whole genome shotgun (WGS) entry which is preliminary data.</text>
</comment>
<dbReference type="Gene3D" id="1.10.443.10">
    <property type="entry name" value="Intergrase catalytic core"/>
    <property type="match status" value="1"/>
</dbReference>
<keyword evidence="1" id="KW-0233">DNA recombination</keyword>
<dbReference type="EMBL" id="LAZR01051013">
    <property type="protein sequence ID" value="KKK86082.1"/>
    <property type="molecule type" value="Genomic_DNA"/>
</dbReference>
<proteinExistence type="predicted"/>
<reference evidence="2" key="1">
    <citation type="journal article" date="2015" name="Nature">
        <title>Complex archaea that bridge the gap between prokaryotes and eukaryotes.</title>
        <authorList>
            <person name="Spang A."/>
            <person name="Saw J.H."/>
            <person name="Jorgensen S.L."/>
            <person name="Zaremba-Niedzwiedzka K."/>
            <person name="Martijn J."/>
            <person name="Lind A.E."/>
            <person name="van Eijk R."/>
            <person name="Schleper C."/>
            <person name="Guy L."/>
            <person name="Ettema T.J."/>
        </authorList>
    </citation>
    <scope>NUCLEOTIDE SEQUENCE</scope>
</reference>
<dbReference type="GO" id="GO:0003677">
    <property type="term" value="F:DNA binding"/>
    <property type="evidence" value="ECO:0007669"/>
    <property type="project" value="InterPro"/>
</dbReference>
<evidence type="ECO:0008006" key="3">
    <source>
        <dbReference type="Google" id="ProtNLM"/>
    </source>
</evidence>
<dbReference type="InterPro" id="IPR013762">
    <property type="entry name" value="Integrase-like_cat_sf"/>
</dbReference>
<dbReference type="GO" id="GO:0006310">
    <property type="term" value="P:DNA recombination"/>
    <property type="evidence" value="ECO:0007669"/>
    <property type="project" value="UniProtKB-KW"/>
</dbReference>
<organism evidence="2">
    <name type="scientific">marine sediment metagenome</name>
    <dbReference type="NCBI Taxonomy" id="412755"/>
    <lineage>
        <taxon>unclassified sequences</taxon>
        <taxon>metagenomes</taxon>
        <taxon>ecological metagenomes</taxon>
    </lineage>
</organism>
<evidence type="ECO:0000313" key="2">
    <source>
        <dbReference type="EMBL" id="KKK86082.1"/>
    </source>
</evidence>
<evidence type="ECO:0000256" key="1">
    <source>
        <dbReference type="ARBA" id="ARBA00023172"/>
    </source>
</evidence>
<accession>A0A0F8YXA4</accession>
<dbReference type="GO" id="GO:0015074">
    <property type="term" value="P:DNA integration"/>
    <property type="evidence" value="ECO:0007669"/>
    <property type="project" value="InterPro"/>
</dbReference>
<dbReference type="AlphaFoldDB" id="A0A0F8YXA4"/>
<dbReference type="SUPFAM" id="SSF56349">
    <property type="entry name" value="DNA breaking-rejoining enzymes"/>
    <property type="match status" value="1"/>
</dbReference>
<protein>
    <recommendedName>
        <fullName evidence="3">Tyr recombinase domain-containing protein</fullName>
    </recommendedName>
</protein>
<feature type="non-terminal residue" evidence="2">
    <location>
        <position position="205"/>
    </location>
</feature>
<gene>
    <name evidence="2" type="ORF">LCGC14_2766820</name>
</gene>
<name>A0A0F8YXA4_9ZZZZ</name>
<dbReference type="InterPro" id="IPR011010">
    <property type="entry name" value="DNA_brk_join_enz"/>
</dbReference>
<sequence>MEVNGGRFASMNPDELLAYQKASDSGSEFDILDMVQLYVLSMGNDYRYSYKVKPLITVRSFFVHNRSSMPVDKSFIISTDKPPVEGTLSVEEIKTVILGVNELHQAVFLSMLQGGIGISEIMEWNRTGLSNLRRDLAEVSALPRSQRIITISLPGRKKMRNRRPYYTYVGPDAVEALAKMLKNRKAQDSEFIFVNNIGNPISEHG</sequence>